<evidence type="ECO:0000256" key="1">
    <source>
        <dbReference type="SAM" id="MobiDB-lite"/>
    </source>
</evidence>
<reference evidence="3" key="2">
    <citation type="journal article" date="2008" name="Nucleic Acids Res.">
        <title>The rice annotation project database (RAP-DB): 2008 update.</title>
        <authorList>
            <consortium name="The rice annotation project (RAP)"/>
        </authorList>
    </citation>
    <scope>GENOME REANNOTATION</scope>
    <source>
        <strain evidence="3">cv. Nipponbare</strain>
    </source>
</reference>
<feature type="region of interest" description="Disordered" evidence="1">
    <location>
        <begin position="1"/>
        <end position="35"/>
    </location>
</feature>
<evidence type="ECO:0000313" key="2">
    <source>
        <dbReference type="EMBL" id="AAX95121.1"/>
    </source>
</evidence>
<reference evidence="3" key="1">
    <citation type="journal article" date="2005" name="Nature">
        <title>The map-based sequence of the rice genome.</title>
        <authorList>
            <consortium name="International rice genome sequencing project (IRGSP)"/>
            <person name="Matsumoto T."/>
            <person name="Wu J."/>
            <person name="Kanamori H."/>
            <person name="Katayose Y."/>
            <person name="Fujisawa M."/>
            <person name="Namiki N."/>
            <person name="Mizuno H."/>
            <person name="Yamamoto K."/>
            <person name="Antonio B.A."/>
            <person name="Baba T."/>
            <person name="Sakata K."/>
            <person name="Nagamura Y."/>
            <person name="Aoki H."/>
            <person name="Arikawa K."/>
            <person name="Arita K."/>
            <person name="Bito T."/>
            <person name="Chiden Y."/>
            <person name="Fujitsuka N."/>
            <person name="Fukunaka R."/>
            <person name="Hamada M."/>
            <person name="Harada C."/>
            <person name="Hayashi A."/>
            <person name="Hijishita S."/>
            <person name="Honda M."/>
            <person name="Hosokawa S."/>
            <person name="Ichikawa Y."/>
            <person name="Idonuma A."/>
            <person name="Iijima M."/>
            <person name="Ikeda M."/>
            <person name="Ikeno M."/>
            <person name="Ito K."/>
            <person name="Ito S."/>
            <person name="Ito T."/>
            <person name="Ito Y."/>
            <person name="Ito Y."/>
            <person name="Iwabuchi A."/>
            <person name="Kamiya K."/>
            <person name="Karasawa W."/>
            <person name="Kurita K."/>
            <person name="Katagiri S."/>
            <person name="Kikuta A."/>
            <person name="Kobayashi H."/>
            <person name="Kobayashi N."/>
            <person name="Machita K."/>
            <person name="Maehara T."/>
            <person name="Masukawa M."/>
            <person name="Mizubayashi T."/>
            <person name="Mukai Y."/>
            <person name="Nagasaki H."/>
            <person name="Nagata Y."/>
            <person name="Naito S."/>
            <person name="Nakashima M."/>
            <person name="Nakama Y."/>
            <person name="Nakamichi Y."/>
            <person name="Nakamura M."/>
            <person name="Meguro A."/>
            <person name="Negishi M."/>
            <person name="Ohta I."/>
            <person name="Ohta T."/>
            <person name="Okamoto M."/>
            <person name="Ono N."/>
            <person name="Saji S."/>
            <person name="Sakaguchi M."/>
            <person name="Sakai K."/>
            <person name="Shibata M."/>
            <person name="Shimokawa T."/>
            <person name="Song J."/>
            <person name="Takazaki Y."/>
            <person name="Terasawa K."/>
            <person name="Tsugane M."/>
            <person name="Tsuji K."/>
            <person name="Ueda S."/>
            <person name="Waki K."/>
            <person name="Yamagata H."/>
            <person name="Yamamoto M."/>
            <person name="Yamamoto S."/>
            <person name="Yamane H."/>
            <person name="Yoshiki S."/>
            <person name="Yoshihara R."/>
            <person name="Yukawa K."/>
            <person name="Zhong H."/>
            <person name="Yano M."/>
            <person name="Yuan Q."/>
            <person name="Ouyang S."/>
            <person name="Liu J."/>
            <person name="Jones K.M."/>
            <person name="Gansberger K."/>
            <person name="Moffat K."/>
            <person name="Hill J."/>
            <person name="Bera J."/>
            <person name="Fadrosh D."/>
            <person name="Jin S."/>
            <person name="Johri S."/>
            <person name="Kim M."/>
            <person name="Overton L."/>
            <person name="Reardon M."/>
            <person name="Tsitrin T."/>
            <person name="Vuong H."/>
            <person name="Weaver B."/>
            <person name="Ciecko A."/>
            <person name="Tallon L."/>
            <person name="Jackson J."/>
            <person name="Pai G."/>
            <person name="Aken S.V."/>
            <person name="Utterback T."/>
            <person name="Reidmuller S."/>
            <person name="Feldblyum T."/>
            <person name="Hsiao J."/>
            <person name="Zismann V."/>
            <person name="Iobst S."/>
            <person name="de Vazeille A.R."/>
            <person name="Buell C.R."/>
            <person name="Ying K."/>
            <person name="Li Y."/>
            <person name="Lu T."/>
            <person name="Huang Y."/>
            <person name="Zhao Q."/>
            <person name="Feng Q."/>
            <person name="Zhang L."/>
            <person name="Zhu J."/>
            <person name="Weng Q."/>
            <person name="Mu J."/>
            <person name="Lu Y."/>
            <person name="Fan D."/>
            <person name="Liu Y."/>
            <person name="Guan J."/>
            <person name="Zhang Y."/>
            <person name="Yu S."/>
            <person name="Liu X."/>
            <person name="Zhang Y."/>
            <person name="Hong G."/>
            <person name="Han B."/>
            <person name="Choisne N."/>
            <person name="Demange N."/>
            <person name="Orjeda G."/>
            <person name="Samain S."/>
            <person name="Cattolico L."/>
            <person name="Pelletier E."/>
            <person name="Couloux A."/>
            <person name="Segurens B."/>
            <person name="Wincker P."/>
            <person name="D'Hont A."/>
            <person name="Scarpelli C."/>
            <person name="Weissenbach J."/>
            <person name="Salanoubat M."/>
            <person name="Quetier F."/>
            <person name="Yu Y."/>
            <person name="Kim H.R."/>
            <person name="Rambo T."/>
            <person name="Currie J."/>
            <person name="Collura K."/>
            <person name="Luo M."/>
            <person name="Yang T."/>
            <person name="Ammiraju J.S.S."/>
            <person name="Engler F."/>
            <person name="Soderlund C."/>
            <person name="Wing R.A."/>
            <person name="Palmer L.E."/>
            <person name="de la Bastide M."/>
            <person name="Spiegel L."/>
            <person name="Nascimento L."/>
            <person name="Zutavern T."/>
            <person name="O'Shaughnessy A."/>
            <person name="Dike S."/>
            <person name="Dedhia N."/>
            <person name="Preston R."/>
            <person name="Balija V."/>
            <person name="McCombie W.R."/>
            <person name="Chow T."/>
            <person name="Chen H."/>
            <person name="Chung M."/>
            <person name="Chen C."/>
            <person name="Shaw J."/>
            <person name="Wu H."/>
            <person name="Hsiao K."/>
            <person name="Chao Y."/>
            <person name="Chu M."/>
            <person name="Cheng C."/>
            <person name="Hour A."/>
            <person name="Lee P."/>
            <person name="Lin S."/>
            <person name="Lin Y."/>
            <person name="Liou J."/>
            <person name="Liu S."/>
            <person name="Hsing Y."/>
            <person name="Raghuvanshi S."/>
            <person name="Mohanty A."/>
            <person name="Bharti A.K."/>
            <person name="Gaur A."/>
            <person name="Gupta V."/>
            <person name="Kumar D."/>
            <person name="Ravi V."/>
            <person name="Vij S."/>
            <person name="Kapur A."/>
            <person name="Khurana P."/>
            <person name="Khurana P."/>
            <person name="Khurana J.P."/>
            <person name="Tyagi A.K."/>
            <person name="Gaikwad K."/>
            <person name="Singh A."/>
            <person name="Dalal V."/>
            <person name="Srivastava S."/>
            <person name="Dixit A."/>
            <person name="Pal A.K."/>
            <person name="Ghazi I.A."/>
            <person name="Yadav M."/>
            <person name="Pandit A."/>
            <person name="Bhargava A."/>
            <person name="Sureshbabu K."/>
            <person name="Batra K."/>
            <person name="Sharma T.R."/>
            <person name="Mohapatra T."/>
            <person name="Singh N.K."/>
            <person name="Messing J."/>
            <person name="Nelson A.B."/>
            <person name="Fuks G."/>
            <person name="Kavchok S."/>
            <person name="Keizer G."/>
            <person name="Linton E."/>
            <person name="Llaca V."/>
            <person name="Song R."/>
            <person name="Tanyolac B."/>
            <person name="Young S."/>
            <person name="Ho-Il K."/>
            <person name="Hahn J.H."/>
            <person name="Sangsakoo G."/>
            <person name="Vanavichit A."/>
            <person name="de Mattos Luiz.A.T."/>
            <person name="Zimmer P.D."/>
            <person name="Malone G."/>
            <person name="Dellagostin O."/>
            <person name="de Oliveira A.C."/>
            <person name="Bevan M."/>
            <person name="Bancroft I."/>
            <person name="Minx P."/>
            <person name="Cordum H."/>
            <person name="Wilson R."/>
            <person name="Cheng Z."/>
            <person name="Jin W."/>
            <person name="Jiang J."/>
            <person name="Leong S.A."/>
            <person name="Iwama H."/>
            <person name="Gojobori T."/>
            <person name="Itoh T."/>
            <person name="Niimura Y."/>
            <person name="Fujii Y."/>
            <person name="Habara T."/>
            <person name="Sakai H."/>
            <person name="Sato Y."/>
            <person name="Wilson G."/>
            <person name="Kumar K."/>
            <person name="McCouch S."/>
            <person name="Juretic N."/>
            <person name="Hoen D."/>
            <person name="Wright S."/>
            <person name="Bruskiewich R."/>
            <person name="Bureau T."/>
            <person name="Miyao A."/>
            <person name="Hirochika H."/>
            <person name="Nishikawa T."/>
            <person name="Kadowaki K."/>
            <person name="Sugiura M."/>
            <person name="Burr B."/>
            <person name="Sasaki T."/>
        </authorList>
    </citation>
    <scope>NUCLEOTIDE SEQUENCE [LARGE SCALE GENOMIC DNA]</scope>
    <source>
        <strain evidence="3">cv. Nipponbare</strain>
    </source>
</reference>
<accession>Q53PQ7</accession>
<feature type="compositionally biased region" description="Acidic residues" evidence="1">
    <location>
        <begin position="1"/>
        <end position="10"/>
    </location>
</feature>
<proteinExistence type="predicted"/>
<evidence type="ECO:0000313" key="3">
    <source>
        <dbReference type="Proteomes" id="UP000000763"/>
    </source>
</evidence>
<sequence>MEEDDEENDNVPDWAQYGGFADTTGDGGGAVEENNGADDLGQILCDVKKDCESEKEVQKLERYEQGAQKVGYHAGIAAMEGKIMALLTRHLASY</sequence>
<dbReference type="AlphaFoldDB" id="Q53PQ7"/>
<protein>
    <submittedName>
        <fullName evidence="2">Transposon protein, putative, CACTA, En/Spm sub-class</fullName>
    </submittedName>
</protein>
<dbReference type="Proteomes" id="UP000000763">
    <property type="component" value="Chromosome 11"/>
</dbReference>
<organism evidence="2 3">
    <name type="scientific">Oryza sativa subsp. japonica</name>
    <name type="common">Rice</name>
    <dbReference type="NCBI Taxonomy" id="39947"/>
    <lineage>
        <taxon>Eukaryota</taxon>
        <taxon>Viridiplantae</taxon>
        <taxon>Streptophyta</taxon>
        <taxon>Embryophyta</taxon>
        <taxon>Tracheophyta</taxon>
        <taxon>Spermatophyta</taxon>
        <taxon>Magnoliopsida</taxon>
        <taxon>Liliopsida</taxon>
        <taxon>Poales</taxon>
        <taxon>Poaceae</taxon>
        <taxon>BOP clade</taxon>
        <taxon>Oryzoideae</taxon>
        <taxon>Oryzeae</taxon>
        <taxon>Oryzinae</taxon>
        <taxon>Oryza</taxon>
        <taxon>Oryza sativa</taxon>
    </lineage>
</organism>
<dbReference type="EMBL" id="AC120533">
    <property type="protein sequence ID" value="AAX95121.1"/>
    <property type="molecule type" value="Genomic_DNA"/>
</dbReference>
<name>Q53PQ7_ORYSJ</name>